<accession>A0AAV5EJ02</accession>
<comment type="caution">
    <text evidence="2">The sequence shown here is derived from an EMBL/GenBank/DDBJ whole genome shotgun (WGS) entry which is preliminary data.</text>
</comment>
<organism evidence="2 3">
    <name type="scientific">Eleusine coracana subsp. coracana</name>
    <dbReference type="NCBI Taxonomy" id="191504"/>
    <lineage>
        <taxon>Eukaryota</taxon>
        <taxon>Viridiplantae</taxon>
        <taxon>Streptophyta</taxon>
        <taxon>Embryophyta</taxon>
        <taxon>Tracheophyta</taxon>
        <taxon>Spermatophyta</taxon>
        <taxon>Magnoliopsida</taxon>
        <taxon>Liliopsida</taxon>
        <taxon>Poales</taxon>
        <taxon>Poaceae</taxon>
        <taxon>PACMAD clade</taxon>
        <taxon>Chloridoideae</taxon>
        <taxon>Cynodonteae</taxon>
        <taxon>Eleusininae</taxon>
        <taxon>Eleusine</taxon>
    </lineage>
</organism>
<proteinExistence type="predicted"/>
<feature type="compositionally biased region" description="Low complexity" evidence="1">
    <location>
        <begin position="150"/>
        <end position="165"/>
    </location>
</feature>
<feature type="compositionally biased region" description="Low complexity" evidence="1">
    <location>
        <begin position="110"/>
        <end position="120"/>
    </location>
</feature>
<reference evidence="2" key="1">
    <citation type="journal article" date="2018" name="DNA Res.">
        <title>Multiple hybrid de novo genome assembly of finger millet, an orphan allotetraploid crop.</title>
        <authorList>
            <person name="Hatakeyama M."/>
            <person name="Aluri S."/>
            <person name="Balachadran M.T."/>
            <person name="Sivarajan S.R."/>
            <person name="Patrignani A."/>
            <person name="Gruter S."/>
            <person name="Poveda L."/>
            <person name="Shimizu-Inatsugi R."/>
            <person name="Baeten J."/>
            <person name="Francoijs K.J."/>
            <person name="Nataraja K.N."/>
            <person name="Reddy Y.A.N."/>
            <person name="Phadnis S."/>
            <person name="Ravikumar R.L."/>
            <person name="Schlapbach R."/>
            <person name="Sreeman S.M."/>
            <person name="Shimizu K.K."/>
        </authorList>
    </citation>
    <scope>NUCLEOTIDE SEQUENCE</scope>
</reference>
<dbReference type="EMBL" id="BQKI01000075">
    <property type="protein sequence ID" value="GJN22497.1"/>
    <property type="molecule type" value="Genomic_DNA"/>
</dbReference>
<keyword evidence="3" id="KW-1185">Reference proteome</keyword>
<feature type="region of interest" description="Disordered" evidence="1">
    <location>
        <begin position="53"/>
        <end position="165"/>
    </location>
</feature>
<name>A0AAV5EJ02_ELECO</name>
<evidence type="ECO:0000313" key="2">
    <source>
        <dbReference type="EMBL" id="GJN22497.1"/>
    </source>
</evidence>
<evidence type="ECO:0000256" key="1">
    <source>
        <dbReference type="SAM" id="MobiDB-lite"/>
    </source>
</evidence>
<protein>
    <submittedName>
        <fullName evidence="2">Uncharacterized protein</fullName>
    </submittedName>
</protein>
<evidence type="ECO:0000313" key="3">
    <source>
        <dbReference type="Proteomes" id="UP001054889"/>
    </source>
</evidence>
<feature type="compositionally biased region" description="Pro residues" evidence="1">
    <location>
        <begin position="121"/>
        <end position="149"/>
    </location>
</feature>
<gene>
    <name evidence="2" type="primary">gb10062</name>
    <name evidence="2" type="ORF">PR202_gb10062</name>
</gene>
<feature type="compositionally biased region" description="Basic and acidic residues" evidence="1">
    <location>
        <begin position="87"/>
        <end position="109"/>
    </location>
</feature>
<feature type="region of interest" description="Disordered" evidence="1">
    <location>
        <begin position="1"/>
        <end position="29"/>
    </location>
</feature>
<sequence length="248" mass="26696">MPPAPPVTRLSSSPAVARPRRRRARFQPPSCRISAAVTSLPSPFLFSLFPIERAAGGKRRRRGQARRWQVPRPTREERRQTASVEGSTRHSALDKTGEARRRGLTDVGHRAAAAGASSPRLAPPQVPTSRSPPPPSSPRRHLPPLPLPLPSLSLSSPAPRSAATSLGRAWRTGAITPVGIAEGQTVGTVTEAGLSSGDRQRSSGGRPATVRWLPAFSVLRSKRIASLTNRSRISEKNRRRKMISPAGV</sequence>
<feature type="compositionally biased region" description="Basic residues" evidence="1">
    <location>
        <begin position="56"/>
        <end position="65"/>
    </location>
</feature>
<dbReference type="AlphaFoldDB" id="A0AAV5EJ02"/>
<reference evidence="2" key="2">
    <citation type="submission" date="2021-12" db="EMBL/GenBank/DDBJ databases">
        <title>Resequencing data analysis of finger millet.</title>
        <authorList>
            <person name="Hatakeyama M."/>
            <person name="Aluri S."/>
            <person name="Balachadran M.T."/>
            <person name="Sivarajan S.R."/>
            <person name="Poveda L."/>
            <person name="Shimizu-Inatsugi R."/>
            <person name="Schlapbach R."/>
            <person name="Sreeman S.M."/>
            <person name="Shimizu K.K."/>
        </authorList>
    </citation>
    <scope>NUCLEOTIDE SEQUENCE</scope>
</reference>
<dbReference type="Proteomes" id="UP001054889">
    <property type="component" value="Unassembled WGS sequence"/>
</dbReference>